<dbReference type="Gene3D" id="3.90.420.10">
    <property type="entry name" value="Oxidoreductase, molybdopterin-binding domain"/>
    <property type="match status" value="1"/>
</dbReference>
<dbReference type="PANTHER" id="PTHR19372:SF7">
    <property type="entry name" value="SULFITE OXIDASE, MITOCHONDRIAL"/>
    <property type="match status" value="1"/>
</dbReference>
<keyword evidence="2" id="KW-0500">Molybdenum</keyword>
<dbReference type="PRINTS" id="PR00407">
    <property type="entry name" value="EUMOPTERIN"/>
</dbReference>
<evidence type="ECO:0000313" key="7">
    <source>
        <dbReference type="EMBL" id="RNA29861.1"/>
    </source>
</evidence>
<dbReference type="GO" id="GO:0043546">
    <property type="term" value="F:molybdopterin cofactor binding"/>
    <property type="evidence" value="ECO:0007669"/>
    <property type="project" value="TreeGrafter"/>
</dbReference>
<proteinExistence type="predicted"/>
<dbReference type="Proteomes" id="UP000276133">
    <property type="component" value="Unassembled WGS sequence"/>
</dbReference>
<dbReference type="Pfam" id="PF03404">
    <property type="entry name" value="Mo-co_dimer"/>
    <property type="match status" value="1"/>
</dbReference>
<feature type="domain" description="Oxidoreductase molybdopterin-binding" evidence="5">
    <location>
        <begin position="95"/>
        <end position="273"/>
    </location>
</feature>
<comment type="caution">
    <text evidence="7">The sequence shown here is derived from an EMBL/GenBank/DDBJ whole genome shotgun (WGS) entry which is preliminary data.</text>
</comment>
<name>A0A3M7S225_BRAPC</name>
<dbReference type="InterPro" id="IPR000572">
    <property type="entry name" value="OxRdtase_Mopterin-bd_dom"/>
</dbReference>
<dbReference type="GO" id="GO:0006790">
    <property type="term" value="P:sulfur compound metabolic process"/>
    <property type="evidence" value="ECO:0007669"/>
    <property type="project" value="TreeGrafter"/>
</dbReference>
<dbReference type="AlphaFoldDB" id="A0A3M7S225"/>
<dbReference type="SUPFAM" id="SSF56524">
    <property type="entry name" value="Oxidoreductase molybdopterin-binding domain"/>
    <property type="match status" value="1"/>
</dbReference>
<accession>A0A3M7S225</accession>
<keyword evidence="8" id="KW-1185">Reference proteome</keyword>
<dbReference type="STRING" id="10195.A0A3M7S225"/>
<dbReference type="SUPFAM" id="SSF81296">
    <property type="entry name" value="E set domains"/>
    <property type="match status" value="1"/>
</dbReference>
<dbReference type="InterPro" id="IPR014756">
    <property type="entry name" value="Ig_E-set"/>
</dbReference>
<evidence type="ECO:0000313" key="8">
    <source>
        <dbReference type="Proteomes" id="UP000276133"/>
    </source>
</evidence>
<dbReference type="PANTHER" id="PTHR19372">
    <property type="entry name" value="SULFITE REDUCTASE"/>
    <property type="match status" value="1"/>
</dbReference>
<dbReference type="InterPro" id="IPR036374">
    <property type="entry name" value="OxRdtase_Mopterin-bd_sf"/>
</dbReference>
<evidence type="ECO:0000256" key="2">
    <source>
        <dbReference type="ARBA" id="ARBA00022505"/>
    </source>
</evidence>
<dbReference type="Pfam" id="PF00174">
    <property type="entry name" value="Oxidored_molyb"/>
    <property type="match status" value="1"/>
</dbReference>
<dbReference type="EMBL" id="REGN01002157">
    <property type="protein sequence ID" value="RNA29861.1"/>
    <property type="molecule type" value="Genomic_DNA"/>
</dbReference>
<dbReference type="GO" id="GO:0030151">
    <property type="term" value="F:molybdenum ion binding"/>
    <property type="evidence" value="ECO:0007669"/>
    <property type="project" value="InterPro"/>
</dbReference>
<dbReference type="InterPro" id="IPR005066">
    <property type="entry name" value="MoCF_OxRdtse_dimer"/>
</dbReference>
<gene>
    <name evidence="7" type="ORF">BpHYR1_029458</name>
</gene>
<evidence type="ECO:0000256" key="4">
    <source>
        <dbReference type="ARBA" id="ARBA00023002"/>
    </source>
</evidence>
<dbReference type="FunFam" id="3.90.420.10:FF:000002">
    <property type="entry name" value="sulfite oxidase, mitochondrial"/>
    <property type="match status" value="1"/>
</dbReference>
<protein>
    <submittedName>
        <fullName evidence="7">Sulfite mitochondrial</fullName>
    </submittedName>
</protein>
<feature type="domain" description="Moybdenum cofactor oxidoreductase dimerisation" evidence="6">
    <location>
        <begin position="298"/>
        <end position="424"/>
    </location>
</feature>
<dbReference type="GO" id="GO:0008482">
    <property type="term" value="F:sulfite oxidase activity"/>
    <property type="evidence" value="ECO:0007669"/>
    <property type="project" value="TreeGrafter"/>
</dbReference>
<evidence type="ECO:0000259" key="5">
    <source>
        <dbReference type="Pfam" id="PF00174"/>
    </source>
</evidence>
<dbReference type="GO" id="GO:0005739">
    <property type="term" value="C:mitochondrion"/>
    <property type="evidence" value="ECO:0007669"/>
    <property type="project" value="TreeGrafter"/>
</dbReference>
<dbReference type="OrthoDB" id="10051395at2759"/>
<comment type="cofactor">
    <cofactor evidence="1">
        <name>Mo-molybdopterin</name>
        <dbReference type="ChEBI" id="CHEBI:71302"/>
    </cofactor>
</comment>
<evidence type="ECO:0000259" key="6">
    <source>
        <dbReference type="Pfam" id="PF03404"/>
    </source>
</evidence>
<keyword evidence="4" id="KW-0560">Oxidoreductase</keyword>
<sequence length="425" mass="48333">MWGAGHSLEPFWEKFPIHYKHEVFELLEEYRIGNLKIDKTKKKPVEEKVDFYREEPKRSSRLKVLSQKPFNAESPKELSAENLITPSELHFVRNHMPVPKIDPKSFKLSIMNDNNGKNIELSLEDLETKFESITIPVTIQCSGNKRKYMNEQNPVQGLQWDANAISTALWTGVRLRDVLIHCGFDLNDPRIRHVIFEGLDKDPSGSVYAASIPIEKVKDDNGEVLLAYKMNNQPIPLDNGYPLRALVPGIIGARSVKWLGKIILSEEESQSFWQLNDYKVLPPSVKNLKEADFKKLRAIQESPITSAICQPAEGNVVKRENGKFTAKGYAFSGGGNDVLNVLVSIDNGKNWKQAALHKFDSPLYKSWAWVLWECELDIPQDQDQIEVVCTATDSNQNTQPESISSIWNARGLLNNAWHKVKVKIE</sequence>
<evidence type="ECO:0000256" key="1">
    <source>
        <dbReference type="ARBA" id="ARBA00001924"/>
    </source>
</evidence>
<dbReference type="InterPro" id="IPR008335">
    <property type="entry name" value="Mopterin_OxRdtase_euk"/>
</dbReference>
<organism evidence="7 8">
    <name type="scientific">Brachionus plicatilis</name>
    <name type="common">Marine rotifer</name>
    <name type="synonym">Brachionus muelleri</name>
    <dbReference type="NCBI Taxonomy" id="10195"/>
    <lineage>
        <taxon>Eukaryota</taxon>
        <taxon>Metazoa</taxon>
        <taxon>Spiralia</taxon>
        <taxon>Gnathifera</taxon>
        <taxon>Rotifera</taxon>
        <taxon>Eurotatoria</taxon>
        <taxon>Monogononta</taxon>
        <taxon>Pseudotrocha</taxon>
        <taxon>Ploima</taxon>
        <taxon>Brachionidae</taxon>
        <taxon>Brachionus</taxon>
    </lineage>
</organism>
<dbReference type="GO" id="GO:0020037">
    <property type="term" value="F:heme binding"/>
    <property type="evidence" value="ECO:0007669"/>
    <property type="project" value="TreeGrafter"/>
</dbReference>
<keyword evidence="3" id="KW-0479">Metal-binding</keyword>
<reference evidence="7 8" key="1">
    <citation type="journal article" date="2018" name="Sci. Rep.">
        <title>Genomic signatures of local adaptation to the degree of environmental predictability in rotifers.</title>
        <authorList>
            <person name="Franch-Gras L."/>
            <person name="Hahn C."/>
            <person name="Garcia-Roger E.M."/>
            <person name="Carmona M.J."/>
            <person name="Serra M."/>
            <person name="Gomez A."/>
        </authorList>
    </citation>
    <scope>NUCLEOTIDE SEQUENCE [LARGE SCALE GENOMIC DNA]</scope>
    <source>
        <strain evidence="7">HYR1</strain>
    </source>
</reference>
<evidence type="ECO:0000256" key="3">
    <source>
        <dbReference type="ARBA" id="ARBA00022723"/>
    </source>
</evidence>
<dbReference type="Gene3D" id="2.60.40.650">
    <property type="match status" value="1"/>
</dbReference>